<sequence>MDMRTRELYRSSNGDEWFLATEAGSERVHVLHRANISSGGRESRIGIGDFLGRGASGPEHQELLRLIATLV</sequence>
<comment type="caution">
    <text evidence="1">The sequence shown here is derived from an EMBL/GenBank/DDBJ whole genome shotgun (WGS) entry which is preliminary data.</text>
</comment>
<evidence type="ECO:0000313" key="2">
    <source>
        <dbReference type="Proteomes" id="UP000476332"/>
    </source>
</evidence>
<gene>
    <name evidence="1" type="ORF">GTW51_22310</name>
</gene>
<dbReference type="EMBL" id="JAAAMJ010000041">
    <property type="protein sequence ID" value="NDV89390.1"/>
    <property type="molecule type" value="Genomic_DNA"/>
</dbReference>
<reference evidence="1 2" key="1">
    <citation type="submission" date="2020-01" db="EMBL/GenBank/DDBJ databases">
        <title>Genomes of bacteria type strains.</title>
        <authorList>
            <person name="Chen J."/>
            <person name="Zhu S."/>
            <person name="Chen J."/>
        </authorList>
    </citation>
    <scope>NUCLEOTIDE SEQUENCE [LARGE SCALE GENOMIC DNA]</scope>
    <source>
        <strain evidence="1 2">KCTC 52919</strain>
    </source>
</reference>
<dbReference type="Proteomes" id="UP000476332">
    <property type="component" value="Unassembled WGS sequence"/>
</dbReference>
<accession>A0A6L9MPC0</accession>
<protein>
    <submittedName>
        <fullName evidence="1">Uncharacterized protein</fullName>
    </submittedName>
</protein>
<organism evidence="1 2">
    <name type="scientific">Aurantimonas aggregata</name>
    <dbReference type="NCBI Taxonomy" id="2047720"/>
    <lineage>
        <taxon>Bacteria</taxon>
        <taxon>Pseudomonadati</taxon>
        <taxon>Pseudomonadota</taxon>
        <taxon>Alphaproteobacteria</taxon>
        <taxon>Hyphomicrobiales</taxon>
        <taxon>Aurantimonadaceae</taxon>
        <taxon>Aurantimonas</taxon>
    </lineage>
</organism>
<keyword evidence="2" id="KW-1185">Reference proteome</keyword>
<proteinExistence type="predicted"/>
<name>A0A6L9MPC0_9HYPH</name>
<evidence type="ECO:0000313" key="1">
    <source>
        <dbReference type="EMBL" id="NDV89390.1"/>
    </source>
</evidence>
<dbReference type="AlphaFoldDB" id="A0A6L9MPC0"/>